<feature type="compositionally biased region" description="Basic and acidic residues" evidence="4">
    <location>
        <begin position="1"/>
        <end position="15"/>
    </location>
</feature>
<dbReference type="SUPFAM" id="SSF48403">
    <property type="entry name" value="Ankyrin repeat"/>
    <property type="match status" value="1"/>
</dbReference>
<dbReference type="SMART" id="SM00248">
    <property type="entry name" value="ANK"/>
    <property type="match status" value="7"/>
</dbReference>
<sequence length="1331" mass="153455">MEKSLESGGGKEDKQINTMEGEQSRLQEGARSSSSKTARTYEKLAGTVDQGREYEQIMCAFYALKLIANDEVEDFEMTTNQQGFGTFDDIVLKVTFKDKKERTFLFQLKHKEAAKRLRKVDLRKGKHDFDVGKYCTSINENIETSEDIICVLYTNCPLDLKNSTEIETNINIERCPSVEFEDLLSNKELQKVQSVFRVTQNSEDKNCKFYLFSEQGNLTQTQLYVEKMLKYLLRYNIYDSFTHFISQWWSKNFVLSKDDVIAKLIELALSPHTKTLTSNKQNDKTQYLKAAIMNFQITIVKKPDEEIVENIWPNQGNTTDECGKIKQKFAIWTNEETKISWYLNKAPLIVRVKDGNRFIIKTMTKLMKKATDNRKLILIGNVARSNFEGMEVFQNLSDLITKSKDTEHCQNILRTFTISIQGREPISLERLVNIDNEIARHIGLEELFVMSQAKYVSENKKDLPEFHIPRNVSSIFVKRAKITSIYELLKDQTMIIINCDSTFKDKLTFRNFHILELSDYLNKGNNKHENVVIVSIKSRCTPKEFKRICEKSGKRNVYLLQTFDDDCCVLLSKKGKKIPGVCLDESKKIKEEDVLNHFDGPLNTVCAPPGMGKSTLMKVLYNNCPSDYWGVYVELIHCNPFFGKQRSSEEIEKYFLDFAEKVSSEGMKVWISCRENLRDKIDEKLNVVSIEILQLDQQQQKQYVHKKLKSKYRKEEIEKILQKIFDSTDLNNSQDLLGIPLQLYIITEMFLHNNEAFKNLDEENIFVLTYMYKVFFEGKIATTIEKLVDKEQKNQLGFIKALLKPYEVVALKVCLDNKDFEVLDVNLQETKEFIEEIKLNGDKSGIIKKIGDNDEVIFIHQTYAEYFAAIWLKTNKKKASLLKQVVLSERYDNLRLMFDVMLADNKPLHLSIIYKNMNKFEQHVEESDAKDAGGRTPLQLLCTYGMRYPVKTIRKNSREPIWYMTMMEALTQEGVNIDGQDDLFKFSCVDYALEAKCLYPIEIFLKRELSTFANMKEKIFHYYKEEPLIFYAAQLGYSNLFSAIIAESPELVNVKICNEYLLQTAVTGTPDDNVVPPRDGNIAVVNAIFEYKFDMNKNISDIVILDVACKSGKYDMLKILLGNGAKCFEGNTIWHALAQSRPKSCEELKLLENIAPDVDVNAKNDKGITALHLGSVTGNYEIVKFLLANGAKPNIVDADGNNPLHYVSWNRDSWDSNQDKIKLLINKGINLNAPTKNGSTALQFACEYGDYEITKMLLENHASTNILDKDNNNALHYAARSWECNREIIKLLIEEGIDVRTPNNERTTAFELACEHDDSEIREMLVKCLRK</sequence>
<dbReference type="Proteomes" id="UP001168821">
    <property type="component" value="Unassembled WGS sequence"/>
</dbReference>
<proteinExistence type="predicted"/>
<dbReference type="SUPFAM" id="SSF52540">
    <property type="entry name" value="P-loop containing nucleoside triphosphate hydrolases"/>
    <property type="match status" value="1"/>
</dbReference>
<dbReference type="Gene3D" id="1.25.40.20">
    <property type="entry name" value="Ankyrin repeat-containing domain"/>
    <property type="match status" value="1"/>
</dbReference>
<reference evidence="5" key="1">
    <citation type="journal article" date="2023" name="G3 (Bethesda)">
        <title>Whole genome assemblies of Zophobas morio and Tenebrio molitor.</title>
        <authorList>
            <person name="Kaur S."/>
            <person name="Stinson S.A."/>
            <person name="diCenzo G.C."/>
        </authorList>
    </citation>
    <scope>NUCLEOTIDE SEQUENCE</scope>
    <source>
        <strain evidence="5">QUZm001</strain>
    </source>
</reference>
<comment type="caution">
    <text evidence="5">The sequence shown here is derived from an EMBL/GenBank/DDBJ whole genome shotgun (WGS) entry which is preliminary data.</text>
</comment>
<dbReference type="InterPro" id="IPR027417">
    <property type="entry name" value="P-loop_NTPase"/>
</dbReference>
<dbReference type="PROSITE" id="PS50088">
    <property type="entry name" value="ANK_REPEAT"/>
    <property type="match status" value="4"/>
</dbReference>
<protein>
    <submittedName>
        <fullName evidence="5">Uncharacterized protein</fullName>
    </submittedName>
</protein>
<dbReference type="Pfam" id="PF12796">
    <property type="entry name" value="Ank_2"/>
    <property type="match status" value="2"/>
</dbReference>
<dbReference type="PROSITE" id="PS50297">
    <property type="entry name" value="ANK_REP_REGION"/>
    <property type="match status" value="3"/>
</dbReference>
<feature type="compositionally biased region" description="Polar residues" evidence="4">
    <location>
        <begin position="16"/>
        <end position="38"/>
    </location>
</feature>
<keyword evidence="1" id="KW-0677">Repeat</keyword>
<evidence type="ECO:0000256" key="3">
    <source>
        <dbReference type="PROSITE-ProRule" id="PRU00023"/>
    </source>
</evidence>
<dbReference type="PANTHER" id="PTHR24198">
    <property type="entry name" value="ANKYRIN REPEAT AND PROTEIN KINASE DOMAIN-CONTAINING PROTEIN"/>
    <property type="match status" value="1"/>
</dbReference>
<evidence type="ECO:0000256" key="4">
    <source>
        <dbReference type="SAM" id="MobiDB-lite"/>
    </source>
</evidence>
<keyword evidence="6" id="KW-1185">Reference proteome</keyword>
<evidence type="ECO:0000256" key="1">
    <source>
        <dbReference type="ARBA" id="ARBA00022737"/>
    </source>
</evidence>
<evidence type="ECO:0000313" key="5">
    <source>
        <dbReference type="EMBL" id="KAJ3653049.1"/>
    </source>
</evidence>
<name>A0AA38MEN0_9CUCU</name>
<keyword evidence="2 3" id="KW-0040">ANK repeat</keyword>
<evidence type="ECO:0000256" key="2">
    <source>
        <dbReference type="ARBA" id="ARBA00023043"/>
    </source>
</evidence>
<feature type="region of interest" description="Disordered" evidence="4">
    <location>
        <begin position="1"/>
        <end position="39"/>
    </location>
</feature>
<feature type="repeat" description="ANK" evidence="3">
    <location>
        <begin position="1199"/>
        <end position="1236"/>
    </location>
</feature>
<gene>
    <name evidence="5" type="ORF">Zmor_018967</name>
</gene>
<evidence type="ECO:0000313" key="6">
    <source>
        <dbReference type="Proteomes" id="UP001168821"/>
    </source>
</evidence>
<dbReference type="InterPro" id="IPR036770">
    <property type="entry name" value="Ankyrin_rpt-contain_sf"/>
</dbReference>
<feature type="repeat" description="ANK" evidence="3">
    <location>
        <begin position="1270"/>
        <end position="1304"/>
    </location>
</feature>
<feature type="repeat" description="ANK" evidence="3">
    <location>
        <begin position="1237"/>
        <end position="1269"/>
    </location>
</feature>
<dbReference type="InterPro" id="IPR002110">
    <property type="entry name" value="Ankyrin_rpt"/>
</dbReference>
<organism evidence="5 6">
    <name type="scientific">Zophobas morio</name>
    <dbReference type="NCBI Taxonomy" id="2755281"/>
    <lineage>
        <taxon>Eukaryota</taxon>
        <taxon>Metazoa</taxon>
        <taxon>Ecdysozoa</taxon>
        <taxon>Arthropoda</taxon>
        <taxon>Hexapoda</taxon>
        <taxon>Insecta</taxon>
        <taxon>Pterygota</taxon>
        <taxon>Neoptera</taxon>
        <taxon>Endopterygota</taxon>
        <taxon>Coleoptera</taxon>
        <taxon>Polyphaga</taxon>
        <taxon>Cucujiformia</taxon>
        <taxon>Tenebrionidae</taxon>
        <taxon>Zophobas</taxon>
    </lineage>
</organism>
<dbReference type="EMBL" id="JALNTZ010000005">
    <property type="protein sequence ID" value="KAJ3653049.1"/>
    <property type="molecule type" value="Genomic_DNA"/>
</dbReference>
<dbReference type="PANTHER" id="PTHR24198:SF165">
    <property type="entry name" value="ANKYRIN REPEAT-CONTAINING PROTEIN-RELATED"/>
    <property type="match status" value="1"/>
</dbReference>
<feature type="repeat" description="ANK" evidence="3">
    <location>
        <begin position="1166"/>
        <end position="1198"/>
    </location>
</feature>
<accession>A0AA38MEN0</accession>